<dbReference type="InterPro" id="IPR032284">
    <property type="entry name" value="RecQ_Zn-bd"/>
</dbReference>
<dbReference type="SUPFAM" id="SSF46785">
    <property type="entry name" value="Winged helix' DNA-binding domain"/>
    <property type="match status" value="1"/>
</dbReference>
<dbReference type="GO" id="GO:0003677">
    <property type="term" value="F:DNA binding"/>
    <property type="evidence" value="ECO:0007669"/>
    <property type="project" value="UniProtKB-KW"/>
</dbReference>
<feature type="region of interest" description="Disordered" evidence="13">
    <location>
        <begin position="1585"/>
        <end position="1605"/>
    </location>
</feature>
<dbReference type="InterPro" id="IPR027417">
    <property type="entry name" value="P-loop_NTPase"/>
</dbReference>
<feature type="compositionally biased region" description="Acidic residues" evidence="13">
    <location>
        <begin position="651"/>
        <end position="664"/>
    </location>
</feature>
<evidence type="ECO:0000313" key="17">
    <source>
        <dbReference type="EMBL" id="KAJ6261087.1"/>
    </source>
</evidence>
<keyword evidence="18" id="KW-1185">Reference proteome</keyword>
<feature type="region of interest" description="Disordered" evidence="13">
    <location>
        <begin position="1620"/>
        <end position="1704"/>
    </location>
</feature>
<dbReference type="GO" id="GO:0005737">
    <property type="term" value="C:cytoplasm"/>
    <property type="evidence" value="ECO:0007669"/>
    <property type="project" value="TreeGrafter"/>
</dbReference>
<feature type="domain" description="Helicase ATP-binding" evidence="15">
    <location>
        <begin position="854"/>
        <end position="1035"/>
    </location>
</feature>
<evidence type="ECO:0000256" key="3">
    <source>
        <dbReference type="ARBA" id="ARBA00005446"/>
    </source>
</evidence>
<dbReference type="InterPro" id="IPR002121">
    <property type="entry name" value="HRDC_dom"/>
</dbReference>
<dbReference type="PROSITE" id="PS50967">
    <property type="entry name" value="HRDC"/>
    <property type="match status" value="1"/>
</dbReference>
<feature type="region of interest" description="Disordered" evidence="13">
    <location>
        <begin position="1366"/>
        <end position="1398"/>
    </location>
</feature>
<feature type="region of interest" description="Disordered" evidence="13">
    <location>
        <begin position="625"/>
        <end position="694"/>
    </location>
</feature>
<dbReference type="SUPFAM" id="SSF52540">
    <property type="entry name" value="P-loop containing nucleoside triphosphate hydrolases"/>
    <property type="match status" value="2"/>
</dbReference>
<feature type="compositionally biased region" description="Basic and acidic residues" evidence="13">
    <location>
        <begin position="684"/>
        <end position="694"/>
    </location>
</feature>
<dbReference type="CDD" id="cd17920">
    <property type="entry name" value="DEXHc_RecQ"/>
    <property type="match status" value="1"/>
</dbReference>
<dbReference type="InterPro" id="IPR001650">
    <property type="entry name" value="Helicase_C-like"/>
</dbReference>
<dbReference type="InterPro" id="IPR004589">
    <property type="entry name" value="DNA_helicase_ATP-dep_RecQ"/>
</dbReference>
<dbReference type="EMBL" id="JAQGDS010000004">
    <property type="protein sequence ID" value="KAJ6261087.1"/>
    <property type="molecule type" value="Genomic_DNA"/>
</dbReference>
<dbReference type="SMART" id="SM00956">
    <property type="entry name" value="RQC"/>
    <property type="match status" value="1"/>
</dbReference>
<feature type="compositionally biased region" description="Polar residues" evidence="13">
    <location>
        <begin position="229"/>
        <end position="280"/>
    </location>
</feature>
<dbReference type="InterPro" id="IPR036390">
    <property type="entry name" value="WH_DNA-bd_sf"/>
</dbReference>
<dbReference type="GO" id="GO:0009378">
    <property type="term" value="F:four-way junction helicase activity"/>
    <property type="evidence" value="ECO:0007669"/>
    <property type="project" value="TreeGrafter"/>
</dbReference>
<dbReference type="PROSITE" id="PS51192">
    <property type="entry name" value="HELICASE_ATP_BIND_1"/>
    <property type="match status" value="1"/>
</dbReference>
<keyword evidence="6 17" id="KW-0347">Helicase</keyword>
<organism evidence="17 18">
    <name type="scientific">Drechslerella dactyloides</name>
    <name type="common">Nematode-trapping fungus</name>
    <name type="synonym">Arthrobotrys dactyloides</name>
    <dbReference type="NCBI Taxonomy" id="74499"/>
    <lineage>
        <taxon>Eukaryota</taxon>
        <taxon>Fungi</taxon>
        <taxon>Dikarya</taxon>
        <taxon>Ascomycota</taxon>
        <taxon>Pezizomycotina</taxon>
        <taxon>Orbiliomycetes</taxon>
        <taxon>Orbiliales</taxon>
        <taxon>Orbiliaceae</taxon>
        <taxon>Drechslerella</taxon>
    </lineage>
</organism>
<dbReference type="Gene3D" id="1.10.10.10">
    <property type="entry name" value="Winged helix-like DNA-binding domain superfamily/Winged helix DNA-binding domain"/>
    <property type="match status" value="1"/>
</dbReference>
<feature type="compositionally biased region" description="Acidic residues" evidence="13">
    <location>
        <begin position="1585"/>
        <end position="1594"/>
    </location>
</feature>
<feature type="compositionally biased region" description="Gly residues" evidence="13">
    <location>
        <begin position="1634"/>
        <end position="1649"/>
    </location>
</feature>
<feature type="region of interest" description="Disordered" evidence="13">
    <location>
        <begin position="69"/>
        <end position="328"/>
    </location>
</feature>
<dbReference type="InterPro" id="IPR036388">
    <property type="entry name" value="WH-like_DNA-bd_sf"/>
</dbReference>
<evidence type="ECO:0000259" key="15">
    <source>
        <dbReference type="PROSITE" id="PS51192"/>
    </source>
</evidence>
<dbReference type="Gene3D" id="1.10.150.80">
    <property type="entry name" value="HRDC domain"/>
    <property type="match status" value="1"/>
</dbReference>
<dbReference type="InterPro" id="IPR044876">
    <property type="entry name" value="HRDC_dom_sf"/>
</dbReference>
<keyword evidence="8" id="KW-0238">DNA-binding</keyword>
<feature type="compositionally biased region" description="Low complexity" evidence="13">
    <location>
        <begin position="82"/>
        <end position="94"/>
    </location>
</feature>
<dbReference type="GO" id="GO:0043138">
    <property type="term" value="F:3'-5' DNA helicase activity"/>
    <property type="evidence" value="ECO:0007669"/>
    <property type="project" value="UniProtKB-EC"/>
</dbReference>
<keyword evidence="4" id="KW-0547">Nucleotide-binding</keyword>
<proteinExistence type="inferred from homology"/>
<dbReference type="InterPro" id="IPR014001">
    <property type="entry name" value="Helicase_ATP-bd"/>
</dbReference>
<name>A0AAD6J2Z5_DREDA</name>
<evidence type="ECO:0000256" key="10">
    <source>
        <dbReference type="ARBA" id="ARBA00023242"/>
    </source>
</evidence>
<comment type="similarity">
    <text evidence="3">Belongs to the helicase family. RecQ subfamily.</text>
</comment>
<dbReference type="PANTHER" id="PTHR13710:SF153">
    <property type="entry name" value="RECQ-LIKE DNA HELICASE BLM"/>
    <property type="match status" value="1"/>
</dbReference>
<feature type="region of interest" description="Disordered" evidence="13">
    <location>
        <begin position="1413"/>
        <end position="1443"/>
    </location>
</feature>
<evidence type="ECO:0000256" key="6">
    <source>
        <dbReference type="ARBA" id="ARBA00022806"/>
    </source>
</evidence>
<dbReference type="EC" id="5.6.2.4" evidence="12"/>
<dbReference type="InterPro" id="IPR002464">
    <property type="entry name" value="DNA/RNA_helicase_DEAH_CS"/>
</dbReference>
<dbReference type="Gene3D" id="3.40.50.300">
    <property type="entry name" value="P-loop containing nucleotide triphosphate hydrolases"/>
    <property type="match status" value="2"/>
</dbReference>
<gene>
    <name evidence="17" type="ORF">Dda_3752</name>
</gene>
<accession>A0AAD6J2Z5</accession>
<feature type="compositionally biased region" description="Polar residues" evidence="13">
    <location>
        <begin position="71"/>
        <end position="80"/>
    </location>
</feature>
<protein>
    <recommendedName>
        <fullName evidence="12">DNA 3'-5' helicase</fullName>
        <ecNumber evidence="12">5.6.2.4</ecNumber>
    </recommendedName>
</protein>
<dbReference type="CDD" id="cd18794">
    <property type="entry name" value="SF2_C_RecQ"/>
    <property type="match status" value="1"/>
</dbReference>
<evidence type="ECO:0000256" key="7">
    <source>
        <dbReference type="ARBA" id="ARBA00022840"/>
    </source>
</evidence>
<dbReference type="PANTHER" id="PTHR13710">
    <property type="entry name" value="DNA HELICASE RECQ FAMILY MEMBER"/>
    <property type="match status" value="1"/>
</dbReference>
<dbReference type="GO" id="GO:0016787">
    <property type="term" value="F:hydrolase activity"/>
    <property type="evidence" value="ECO:0007669"/>
    <property type="project" value="UniProtKB-KW"/>
</dbReference>
<feature type="region of interest" description="Disordered" evidence="13">
    <location>
        <begin position="20"/>
        <end position="39"/>
    </location>
</feature>
<evidence type="ECO:0000259" key="14">
    <source>
        <dbReference type="PROSITE" id="PS50967"/>
    </source>
</evidence>
<dbReference type="Pfam" id="PF16124">
    <property type="entry name" value="RecQ_Zn_bind"/>
    <property type="match status" value="1"/>
</dbReference>
<keyword evidence="9" id="KW-0413">Isomerase</keyword>
<comment type="subcellular location">
    <subcellularLocation>
        <location evidence="2">Nucleus</location>
    </subcellularLocation>
</comment>
<keyword evidence="5" id="KW-0378">Hydrolase</keyword>
<feature type="domain" description="Helicase C-terminal" evidence="16">
    <location>
        <begin position="1059"/>
        <end position="1219"/>
    </location>
</feature>
<keyword evidence="10" id="KW-0539">Nucleus</keyword>
<comment type="caution">
    <text evidence="17">The sequence shown here is derived from an EMBL/GenBank/DDBJ whole genome shotgun (WGS) entry which is preliminary data.</text>
</comment>
<dbReference type="FunFam" id="3.40.50.300:FF:001975">
    <property type="entry name" value="ATP-dependent DNA helicase"/>
    <property type="match status" value="1"/>
</dbReference>
<comment type="cofactor">
    <cofactor evidence="1">
        <name>Zn(2+)</name>
        <dbReference type="ChEBI" id="CHEBI:29105"/>
    </cofactor>
</comment>
<dbReference type="FunFam" id="3.40.50.300:FF:000296">
    <property type="entry name" value="ATP-dependent DNA helicase RecQ"/>
    <property type="match status" value="1"/>
</dbReference>
<evidence type="ECO:0000256" key="11">
    <source>
        <dbReference type="ARBA" id="ARBA00034617"/>
    </source>
</evidence>
<evidence type="ECO:0000256" key="1">
    <source>
        <dbReference type="ARBA" id="ARBA00001947"/>
    </source>
</evidence>
<dbReference type="GO" id="GO:0006260">
    <property type="term" value="P:DNA replication"/>
    <property type="evidence" value="ECO:0007669"/>
    <property type="project" value="InterPro"/>
</dbReference>
<evidence type="ECO:0000256" key="13">
    <source>
        <dbReference type="SAM" id="MobiDB-lite"/>
    </source>
</evidence>
<dbReference type="GO" id="GO:0005694">
    <property type="term" value="C:chromosome"/>
    <property type="evidence" value="ECO:0007669"/>
    <property type="project" value="TreeGrafter"/>
</dbReference>
<comment type="catalytic activity">
    <reaction evidence="11">
        <text>Couples ATP hydrolysis with the unwinding of duplex DNA by translocating in the 3'-5' direction.</text>
        <dbReference type="EC" id="5.6.2.4"/>
    </reaction>
</comment>
<dbReference type="Pfam" id="PF00271">
    <property type="entry name" value="Helicase_C"/>
    <property type="match status" value="1"/>
</dbReference>
<dbReference type="PROSITE" id="PS00690">
    <property type="entry name" value="DEAH_ATP_HELICASE"/>
    <property type="match status" value="1"/>
</dbReference>
<keyword evidence="7" id="KW-0067">ATP-binding</keyword>
<evidence type="ECO:0000259" key="16">
    <source>
        <dbReference type="PROSITE" id="PS51194"/>
    </source>
</evidence>
<evidence type="ECO:0000256" key="8">
    <source>
        <dbReference type="ARBA" id="ARBA00023125"/>
    </source>
</evidence>
<dbReference type="NCBIfam" id="TIGR00614">
    <property type="entry name" value="recQ_fam"/>
    <property type="match status" value="1"/>
</dbReference>
<evidence type="ECO:0000313" key="18">
    <source>
        <dbReference type="Proteomes" id="UP001221413"/>
    </source>
</evidence>
<evidence type="ECO:0000256" key="5">
    <source>
        <dbReference type="ARBA" id="ARBA00022801"/>
    </source>
</evidence>
<dbReference type="GO" id="GO:0000724">
    <property type="term" value="P:double-strand break repair via homologous recombination"/>
    <property type="evidence" value="ECO:0007669"/>
    <property type="project" value="TreeGrafter"/>
</dbReference>
<evidence type="ECO:0000256" key="9">
    <source>
        <dbReference type="ARBA" id="ARBA00023235"/>
    </source>
</evidence>
<dbReference type="PROSITE" id="PS51194">
    <property type="entry name" value="HELICASE_CTER"/>
    <property type="match status" value="1"/>
</dbReference>
<feature type="compositionally biased region" description="Gly residues" evidence="13">
    <location>
        <begin position="1667"/>
        <end position="1691"/>
    </location>
</feature>
<dbReference type="Pfam" id="PF09382">
    <property type="entry name" value="RQC"/>
    <property type="match status" value="1"/>
</dbReference>
<dbReference type="SMART" id="SM00490">
    <property type="entry name" value="HELICc"/>
    <property type="match status" value="1"/>
</dbReference>
<evidence type="ECO:0000256" key="2">
    <source>
        <dbReference type="ARBA" id="ARBA00004123"/>
    </source>
</evidence>
<feature type="domain" description="HRDC" evidence="14">
    <location>
        <begin position="1473"/>
        <end position="1554"/>
    </location>
</feature>
<feature type="compositionally biased region" description="Low complexity" evidence="13">
    <location>
        <begin position="1620"/>
        <end position="1633"/>
    </location>
</feature>
<dbReference type="GO" id="GO:0005524">
    <property type="term" value="F:ATP binding"/>
    <property type="evidence" value="ECO:0007669"/>
    <property type="project" value="UniProtKB-KW"/>
</dbReference>
<dbReference type="Proteomes" id="UP001221413">
    <property type="component" value="Unassembled WGS sequence"/>
</dbReference>
<dbReference type="InterPro" id="IPR011545">
    <property type="entry name" value="DEAD/DEAH_box_helicase_dom"/>
</dbReference>
<feature type="compositionally biased region" description="Low complexity" evidence="13">
    <location>
        <begin position="669"/>
        <end position="680"/>
    </location>
</feature>
<feature type="region of interest" description="Disordered" evidence="13">
    <location>
        <begin position="451"/>
        <end position="479"/>
    </location>
</feature>
<feature type="compositionally biased region" description="Basic residues" evidence="13">
    <location>
        <begin position="456"/>
        <end position="465"/>
    </location>
</feature>
<dbReference type="InterPro" id="IPR018982">
    <property type="entry name" value="RQC_domain"/>
</dbReference>
<dbReference type="SMART" id="SM00487">
    <property type="entry name" value="DEXDc"/>
    <property type="match status" value="1"/>
</dbReference>
<dbReference type="GO" id="GO:0005634">
    <property type="term" value="C:nucleus"/>
    <property type="evidence" value="ECO:0007669"/>
    <property type="project" value="UniProtKB-SubCell"/>
</dbReference>
<reference evidence="17" key="1">
    <citation type="submission" date="2023-01" db="EMBL/GenBank/DDBJ databases">
        <title>The chitinases involved in constricting ring structure development in the nematode-trapping fungus Drechslerella dactyloides.</title>
        <authorList>
            <person name="Wang R."/>
            <person name="Zhang L."/>
            <person name="Tang P."/>
            <person name="Li S."/>
            <person name="Liang L."/>
        </authorList>
    </citation>
    <scope>NUCLEOTIDE SEQUENCE</scope>
    <source>
        <strain evidence="17">YMF1.00031</strain>
    </source>
</reference>
<feature type="region of interest" description="Disordered" evidence="13">
    <location>
        <begin position="405"/>
        <end position="438"/>
    </location>
</feature>
<dbReference type="Pfam" id="PF00270">
    <property type="entry name" value="DEAD"/>
    <property type="match status" value="1"/>
</dbReference>
<evidence type="ECO:0000256" key="12">
    <source>
        <dbReference type="ARBA" id="ARBA00034808"/>
    </source>
</evidence>
<evidence type="ECO:0000256" key="4">
    <source>
        <dbReference type="ARBA" id="ARBA00022741"/>
    </source>
</evidence>
<sequence>MTTKSRAPKNNLSSHIAWLIREKPTVPPPRSDKPATSTISASTLAAIEAQSRATATATATRPVLVRADSATGASGVSQSKDPPALTIAPAAAPARSVSFAGEPGPSAAVNHQAPQKRSTDAPARVATMPVIQLAKTPSNRRRLTSVQRKASSDEDGDSDPFEPAAKKRAESTASTGKRAGGSLLDKYTQHCADGKGTKTPAVTKKIVLPTGPVESIDLTISDDEEIPNLPTSRLKQRGSSNPARSDSATPSRITATERTTLPIGSSNPPLPYSSQNPSESRNARPSAGRSMSREASGLEEAEEAVTTARKPANTNRGISPHDLPIDDQLPAIQVTRTGASKARSASHNVTNSTTAMSIRARKPRAIVYDSNDDEDGSLSDHSMTIVAGSVAGDNNPLFNVDIQRPAGIPDNERSRTTSAFKSPSPMRAFSAPHRDHSPKVSFEDAVTLKSSPFHRSPSRTKRMLARKASPDPRELSKNLGRILPPAAGKENIQSPLRDVASMQPFNLDDSLGRKKQIEEEMADVNAMIQAYTSKKYEGTLTLVQMAMKYEELQNKLTELEKPAHGFLAATVAVEQTQESPVLETPEHIAGVDVYATQNIVKNTPIRKPFLSRLTDGHTQFVKQTQYMNGSKPEPPADERVSSTMSAVKDEDTMDVDEEEEDDGFDLQISSPPDAAPMSPSSPHPLDKGKGRATTEDLEEQLDGDLDSDGMPDEFFDVENEAFDNIQEEEDPTGGNPFDIEEFEGADFELSPEELAEIHAQPSATRPRSPSPDFEVLDQPPPNIFEARARHISQLAKTGDVEELDDDIMEIGTQKAIELDMSAPSMKHPWSSEVVHALKTVFKLKGFRTNQLEAINATLSSHDVFVLMPTGGGKSLCYQLPAVVSSGRTRGITFVISPLLSLMEDQVDHLKALGIRAYMFNSSVSAEEKREILKELRSQTAAESIQLLYVTPEMLANSVTLEKVMFSLHQRGLIARVVIDEAHCVSQWGHDFRKDYKELGRLREKFSGVPLIALTATATPLTQKDTMHNLSIEKCKIFKQSFNRPNLTYEVRKKGKEKEMIQEIIKIIQSPKYKGKCGIVYCLSRNNCEKVAADLKNARIQAEHYHAGLDAADRRAVQKRWQKGEVKVIVATIAFGMGIDKPDVRFVIHHSIPKSLEGYYQETGRAGRDGKLSGCFLFYNGGDAIKLARMIEQGDGATAETIEHGKWMLSQVQLYCENKIDCRRVAVLKYFGEKFSKADCNKTCDNCSSNKTYTHRPVTTEAKAIMQIVMGARDRSLTIAMLTDVYRGSRARAILDNGWDKLSGYGQGKSWDKDAVQRLIAHLFTEEILDQAHVTNGMGFTTSYLTLGRKAHTFQQGLRQLDMLFETSPTAPSKKPKKGVPASEEDFESTCISSPIGPSRGKARQLAVISNTQPDEHGFMPVRDGTANTTTAAKKRKSDGLGDDLVAPRRKKVAAQPIGMGADTIRAGLNDYDLDVLERFLRDAKRIRGDLMNEKGLRVESVFTDTELSWIGVRLPCSMNEILNMPQLVDKERIRLYGSKFLPITQKYSNEKLENYEGTQYPQGGGGGFDTQATGMEGFLEEDFDEDFEDEDEAGEGEKSRFFSNTASASQSALDFSARMAAASQAKSTTTKKATGGGRSQKRGGGSGRGRGGKKMFTKRASTAGRSQRGGKGSGRGGGSTKGSRGGGGAGSGYSVQNMKGRINPGNRNSMIDIYFDVARGGKQIIEQCLKGPGVINGRNAAWDNGNLIVEISGEDY</sequence>